<dbReference type="SUPFAM" id="SSF75420">
    <property type="entry name" value="YhbC-like, N-terminal domain"/>
    <property type="match status" value="1"/>
</dbReference>
<feature type="domain" description="Ribosome maturation factor RimP N-terminal" evidence="4">
    <location>
        <begin position="12"/>
        <end position="81"/>
    </location>
</feature>
<comment type="similarity">
    <text evidence="3">Belongs to the RimP family.</text>
</comment>
<evidence type="ECO:0000259" key="4">
    <source>
        <dbReference type="Pfam" id="PF02576"/>
    </source>
</evidence>
<dbReference type="Gene3D" id="3.30.300.70">
    <property type="entry name" value="RimP-like superfamily, N-terminal"/>
    <property type="match status" value="1"/>
</dbReference>
<proteinExistence type="inferred from homology"/>
<dbReference type="InterPro" id="IPR028998">
    <property type="entry name" value="RimP_C"/>
</dbReference>
<organism evidence="5 6">
    <name type="scientific">Algoriphagus sediminis</name>
    <dbReference type="NCBI Taxonomy" id="3057113"/>
    <lineage>
        <taxon>Bacteria</taxon>
        <taxon>Pseudomonadati</taxon>
        <taxon>Bacteroidota</taxon>
        <taxon>Cytophagia</taxon>
        <taxon>Cytophagales</taxon>
        <taxon>Cyclobacteriaceae</taxon>
        <taxon>Algoriphagus</taxon>
    </lineage>
</organism>
<dbReference type="Proteomes" id="UP001171916">
    <property type="component" value="Unassembled WGS sequence"/>
</dbReference>
<dbReference type="HAMAP" id="MF_01077">
    <property type="entry name" value="RimP"/>
    <property type="match status" value="1"/>
</dbReference>
<evidence type="ECO:0000313" key="5">
    <source>
        <dbReference type="EMBL" id="MDN3204855.1"/>
    </source>
</evidence>
<comment type="function">
    <text evidence="3">Required for maturation of 30S ribosomal subunits.</text>
</comment>
<accession>A0ABT7YEU8</accession>
<comment type="caution">
    <text evidence="5">The sequence shown here is derived from an EMBL/GenBank/DDBJ whole genome shotgun (WGS) entry which is preliminary data.</text>
</comment>
<keyword evidence="6" id="KW-1185">Reference proteome</keyword>
<evidence type="ECO:0000256" key="1">
    <source>
        <dbReference type="ARBA" id="ARBA00022490"/>
    </source>
</evidence>
<keyword evidence="1 3" id="KW-0963">Cytoplasm</keyword>
<dbReference type="PANTHER" id="PTHR33867:SF1">
    <property type="entry name" value="RIBOSOME MATURATION FACTOR RIMP"/>
    <property type="match status" value="1"/>
</dbReference>
<evidence type="ECO:0000313" key="6">
    <source>
        <dbReference type="Proteomes" id="UP001171916"/>
    </source>
</evidence>
<reference evidence="5" key="1">
    <citation type="submission" date="2023-06" db="EMBL/GenBank/DDBJ databases">
        <title>Robiginitalea aurantiacus sp. nov. and Algoriphagus sediminis sp. nov., isolated from coastal sediment.</title>
        <authorList>
            <person name="Zhou Z.Y."/>
            <person name="An J."/>
            <person name="Jia Y.W."/>
            <person name="Du Z.J."/>
        </authorList>
    </citation>
    <scope>NUCLEOTIDE SEQUENCE</scope>
    <source>
        <strain evidence="5">C2-7</strain>
    </source>
</reference>
<dbReference type="EMBL" id="JAUEPH010000005">
    <property type="protein sequence ID" value="MDN3204855.1"/>
    <property type="molecule type" value="Genomic_DNA"/>
</dbReference>
<dbReference type="PANTHER" id="PTHR33867">
    <property type="entry name" value="RIBOSOME MATURATION FACTOR RIMP"/>
    <property type="match status" value="1"/>
</dbReference>
<name>A0ABT7YEU8_9BACT</name>
<dbReference type="InterPro" id="IPR028989">
    <property type="entry name" value="RimP_N"/>
</dbReference>
<keyword evidence="2 3" id="KW-0690">Ribosome biogenesis</keyword>
<gene>
    <name evidence="3 5" type="primary">rimP</name>
    <name evidence="5" type="ORF">QVH07_11885</name>
</gene>
<dbReference type="RefSeq" id="WP_290000657.1">
    <property type="nucleotide sequence ID" value="NZ_JAUEPH010000005.1"/>
</dbReference>
<comment type="subcellular location">
    <subcellularLocation>
        <location evidence="3">Cytoplasm</location>
    </subcellularLocation>
</comment>
<protein>
    <recommendedName>
        <fullName evidence="3">Ribosome maturation factor RimP</fullName>
    </recommendedName>
</protein>
<dbReference type="InterPro" id="IPR003728">
    <property type="entry name" value="Ribosome_maturation_RimP"/>
</dbReference>
<evidence type="ECO:0000256" key="3">
    <source>
        <dbReference type="HAMAP-Rule" id="MF_01077"/>
    </source>
</evidence>
<dbReference type="CDD" id="cd01734">
    <property type="entry name" value="YlxS_C"/>
    <property type="match status" value="1"/>
</dbReference>
<dbReference type="InterPro" id="IPR035956">
    <property type="entry name" value="RimP_N_sf"/>
</dbReference>
<dbReference type="Pfam" id="PF02576">
    <property type="entry name" value="RimP_N"/>
    <property type="match status" value="1"/>
</dbReference>
<sequence length="157" mass="17419">MLKEKLIDIAQKHLPDESHYLVDVLISEKAGKKLVSVLVDGDQGVNIQTCADMSRAISEELEAEDIIEDAFVLEVSSPGVDFPLKTLRQYRKNLNRDILVTLGEGKEVLGTLLEVDDSGIKLNAKEKAKGKSKKIVTKEVEIPFSEIIKSIVQISFK</sequence>
<evidence type="ECO:0000256" key="2">
    <source>
        <dbReference type="ARBA" id="ARBA00022517"/>
    </source>
</evidence>